<keyword evidence="5" id="KW-1185">Reference proteome</keyword>
<proteinExistence type="predicted"/>
<dbReference type="EMBL" id="UZAN01060945">
    <property type="protein sequence ID" value="VDP92827.1"/>
    <property type="molecule type" value="Genomic_DNA"/>
</dbReference>
<feature type="domain" description="GCC2 Rab binding" evidence="3">
    <location>
        <begin position="152"/>
        <end position="197"/>
    </location>
</feature>
<evidence type="ECO:0000313" key="5">
    <source>
        <dbReference type="Proteomes" id="UP000272942"/>
    </source>
</evidence>
<gene>
    <name evidence="4" type="ORF">ECPE_LOCUS15555</name>
</gene>
<feature type="region of interest" description="Disordered" evidence="2">
    <location>
        <begin position="198"/>
        <end position="223"/>
    </location>
</feature>
<name>A0A183B8M0_9TREM</name>
<organism evidence="6">
    <name type="scientific">Echinostoma caproni</name>
    <dbReference type="NCBI Taxonomy" id="27848"/>
    <lineage>
        <taxon>Eukaryota</taxon>
        <taxon>Metazoa</taxon>
        <taxon>Spiralia</taxon>
        <taxon>Lophotrochozoa</taxon>
        <taxon>Platyhelminthes</taxon>
        <taxon>Trematoda</taxon>
        <taxon>Digenea</taxon>
        <taxon>Plagiorchiida</taxon>
        <taxon>Echinostomata</taxon>
        <taxon>Echinostomatoidea</taxon>
        <taxon>Echinostomatidae</taxon>
        <taxon>Echinostoma</taxon>
    </lineage>
</organism>
<protein>
    <submittedName>
        <fullName evidence="6">Rab_bind domain-containing protein</fullName>
    </submittedName>
</protein>
<feature type="compositionally biased region" description="Low complexity" evidence="2">
    <location>
        <begin position="70"/>
        <end position="82"/>
    </location>
</feature>
<feature type="compositionally biased region" description="Basic and acidic residues" evidence="2">
    <location>
        <begin position="1"/>
        <end position="15"/>
    </location>
</feature>
<evidence type="ECO:0000313" key="4">
    <source>
        <dbReference type="EMBL" id="VDP92827.1"/>
    </source>
</evidence>
<evidence type="ECO:0000259" key="3">
    <source>
        <dbReference type="Pfam" id="PF16704"/>
    </source>
</evidence>
<dbReference type="OrthoDB" id="1926336at2759"/>
<accession>A0A183B8M0</accession>
<evidence type="ECO:0000313" key="6">
    <source>
        <dbReference type="WBParaSite" id="ECPE_0001559501-mRNA-1"/>
    </source>
</evidence>
<evidence type="ECO:0000256" key="1">
    <source>
        <dbReference type="SAM" id="Coils"/>
    </source>
</evidence>
<dbReference type="InterPro" id="IPR032023">
    <property type="entry name" value="GCC2_Rab_bind"/>
</dbReference>
<feature type="compositionally biased region" description="Polar residues" evidence="2">
    <location>
        <begin position="16"/>
        <end position="27"/>
    </location>
</feature>
<dbReference type="Proteomes" id="UP000272942">
    <property type="component" value="Unassembled WGS sequence"/>
</dbReference>
<feature type="compositionally biased region" description="Polar residues" evidence="2">
    <location>
        <begin position="200"/>
        <end position="213"/>
    </location>
</feature>
<reference evidence="4 5" key="2">
    <citation type="submission" date="2018-11" db="EMBL/GenBank/DDBJ databases">
        <authorList>
            <consortium name="Pathogen Informatics"/>
        </authorList>
    </citation>
    <scope>NUCLEOTIDE SEQUENCE [LARGE SCALE GENOMIC DNA]</scope>
    <source>
        <strain evidence="4 5">Egypt</strain>
    </source>
</reference>
<dbReference type="WBParaSite" id="ECPE_0001559501-mRNA-1">
    <property type="protein sequence ID" value="ECPE_0001559501-mRNA-1"/>
    <property type="gene ID" value="ECPE_0001559501"/>
</dbReference>
<keyword evidence="1" id="KW-0175">Coiled coil</keyword>
<dbReference type="AlphaFoldDB" id="A0A183B8M0"/>
<evidence type="ECO:0000256" key="2">
    <source>
        <dbReference type="SAM" id="MobiDB-lite"/>
    </source>
</evidence>
<feature type="coiled-coil region" evidence="1">
    <location>
        <begin position="152"/>
        <end position="193"/>
    </location>
</feature>
<feature type="region of interest" description="Disordered" evidence="2">
    <location>
        <begin position="1"/>
        <end position="86"/>
    </location>
</feature>
<feature type="compositionally biased region" description="Low complexity" evidence="2">
    <location>
        <begin position="28"/>
        <end position="40"/>
    </location>
</feature>
<dbReference type="Pfam" id="PF16704">
    <property type="entry name" value="Rab_bind"/>
    <property type="match status" value="1"/>
</dbReference>
<reference evidence="6" key="1">
    <citation type="submission" date="2016-06" db="UniProtKB">
        <authorList>
            <consortium name="WormBaseParasite"/>
        </authorList>
    </citation>
    <scope>IDENTIFICATION</scope>
</reference>
<feature type="compositionally biased region" description="Polar residues" evidence="2">
    <location>
        <begin position="41"/>
        <end position="54"/>
    </location>
</feature>
<sequence>MEENKILQDELDNLRRNSNSYSGHFSVTKSTTATTPTQVTEFSFQSPRHPSNRMQGDGADNVPDEFDTPSGSRYSSGSSSLLDGRRKLSGTTRPLILPLDQLLNSSTMDIPVTSNISSLDSPSISRNHSVDLGGSDVPPSAASQIAGLRVALSNQQRRVEHLSELLNESEANVARLEEQAKVLKEEIRRLERITLRESQFALSNPPNTPGLESSDSDSDATKRDAQLRTEYLKNVILKLVCSPPDSAERPQLTSNINLNKLQTGFRSDRHISNQL</sequence>